<feature type="domain" description="LysM" evidence="2">
    <location>
        <begin position="838"/>
        <end position="881"/>
    </location>
</feature>
<dbReference type="Pfam" id="PF11741">
    <property type="entry name" value="AMIN"/>
    <property type="match status" value="1"/>
</dbReference>
<dbReference type="Pfam" id="PF01520">
    <property type="entry name" value="Amidase_3"/>
    <property type="match status" value="1"/>
</dbReference>
<organism evidence="3 4">
    <name type="scientific">Psychromonas aquatilis</name>
    <dbReference type="NCBI Taxonomy" id="2005072"/>
    <lineage>
        <taxon>Bacteria</taxon>
        <taxon>Pseudomonadati</taxon>
        <taxon>Pseudomonadota</taxon>
        <taxon>Gammaproteobacteria</taxon>
        <taxon>Alteromonadales</taxon>
        <taxon>Psychromonadaceae</taxon>
        <taxon>Psychromonas</taxon>
    </lineage>
</organism>
<dbReference type="Proteomes" id="UP001369082">
    <property type="component" value="Unassembled WGS sequence"/>
</dbReference>
<evidence type="ECO:0000313" key="4">
    <source>
        <dbReference type="Proteomes" id="UP001369082"/>
    </source>
</evidence>
<dbReference type="SMART" id="SM00646">
    <property type="entry name" value="Ami_3"/>
    <property type="match status" value="1"/>
</dbReference>
<feature type="domain" description="LysM" evidence="2">
    <location>
        <begin position="523"/>
        <end position="566"/>
    </location>
</feature>
<dbReference type="PANTHER" id="PTHR33734:SF22">
    <property type="entry name" value="MEMBRANE-BOUND LYTIC MUREIN TRANSGLYCOSYLASE D"/>
    <property type="match status" value="1"/>
</dbReference>
<dbReference type="InterPro" id="IPR021731">
    <property type="entry name" value="AMIN_dom"/>
</dbReference>
<dbReference type="InterPro" id="IPR036779">
    <property type="entry name" value="LysM_dom_sf"/>
</dbReference>
<feature type="domain" description="LysM" evidence="2">
    <location>
        <begin position="724"/>
        <end position="767"/>
    </location>
</feature>
<protein>
    <submittedName>
        <fullName evidence="3">LysM peptidoglycan-binding domain-containing protein</fullName>
    </submittedName>
</protein>
<feature type="chain" id="PRO_5046356084" evidence="1">
    <location>
        <begin position="31"/>
        <end position="933"/>
    </location>
</feature>
<keyword evidence="4" id="KW-1185">Reference proteome</keyword>
<accession>A0ABU9GRQ2</accession>
<dbReference type="CDD" id="cd02696">
    <property type="entry name" value="MurNAc-LAA"/>
    <property type="match status" value="1"/>
</dbReference>
<dbReference type="EMBL" id="JBAKAZ010000037">
    <property type="protein sequence ID" value="MEL0630005.1"/>
    <property type="molecule type" value="Genomic_DNA"/>
</dbReference>
<feature type="domain" description="LysM" evidence="2">
    <location>
        <begin position="783"/>
        <end position="826"/>
    </location>
</feature>
<dbReference type="CDD" id="cd00118">
    <property type="entry name" value="LysM"/>
    <property type="match status" value="9"/>
</dbReference>
<feature type="domain" description="LysM" evidence="2">
    <location>
        <begin position="467"/>
        <end position="510"/>
    </location>
</feature>
<gene>
    <name evidence="3" type="ORF">V6256_10360</name>
</gene>
<evidence type="ECO:0000313" key="3">
    <source>
        <dbReference type="EMBL" id="MEL0630005.1"/>
    </source>
</evidence>
<name>A0ABU9GRQ2_9GAMM</name>
<proteinExistence type="predicted"/>
<feature type="domain" description="LysM" evidence="2">
    <location>
        <begin position="592"/>
        <end position="635"/>
    </location>
</feature>
<dbReference type="PANTHER" id="PTHR33734">
    <property type="entry name" value="LYSM DOMAIN-CONTAINING GPI-ANCHORED PROTEIN 2"/>
    <property type="match status" value="1"/>
</dbReference>
<reference evidence="3 4" key="1">
    <citation type="submission" date="2024-02" db="EMBL/GenBank/DDBJ databases">
        <title>Bacteria isolated from the canopy kelp, Nereocystis luetkeana.</title>
        <authorList>
            <person name="Pfister C.A."/>
            <person name="Younker I.T."/>
            <person name="Light S.H."/>
        </authorList>
    </citation>
    <scope>NUCLEOTIDE SEQUENCE [LARGE SCALE GENOMIC DNA]</scope>
    <source>
        <strain evidence="3 4">TI.1.05</strain>
    </source>
</reference>
<evidence type="ECO:0000259" key="2">
    <source>
        <dbReference type="PROSITE" id="PS51782"/>
    </source>
</evidence>
<evidence type="ECO:0000256" key="1">
    <source>
        <dbReference type="SAM" id="SignalP"/>
    </source>
</evidence>
<dbReference type="Gene3D" id="2.60.40.3500">
    <property type="match status" value="1"/>
</dbReference>
<sequence>MSLINSIRFLATRFVCFLILAQSISFSVYAAQKNELESIRTWPSPDKTRVVFDLSQKPKYETHYLTKPDRLVIDFSGTVDKSNLDKFSSKGKVISNIRESKTSKANTFRVVIDLKQKSTARIFSLPPAKPYGHRLVIDLPLKNKAIPKTIAAAPVNGRDIIVAVDAGHGGDDPGALGKYSYEKKVTLQIAKRLKNKIDSQKGMHAFLIRTGDYFVNLNRRSEIARKGQADFLVSIHADGFTSSRPKGASVWVLSNRRATTELGRWMEKNEAQSELLGGAGNIIEGSDSVPFLNKMLLDMSMGNTMGVGYNIGSLVTNELSKVTTMHKKEPVHASLAVLKSPDIPSILVEAGFITNHTEERLLNQAEFQTKIANAVYKGIYNHFSAKPPQGTLFAQTKRATKHTVRNGESLSILAQRYGVSIQKLKSMNNLSSNSLQIGQVLNIPANYRLSNATNTSQATSSAPRKASSYKVVSGDSLSIIARKYNLSSSELMAYNNLSRTQVNVGQVLKIPGVAAAKVVQKEVTHKVEKGEFLSLIAGKYNKSTEELVAYNHLSKTQLNIGQVLKIPGVESIVDSPKKSKPVLEKKVIRKEVSHKVSKGEFLSLIAKKYNKTTSELVAYNNLSKTQVNIGQIIKIPDVEQVITVPKKKPVITPKKVVQKEITHQVTKGESLSLIAAKYNKSMAEITAYNGLSSTSIRVGQKLKIPGADSVIKSSTAKAAKQKEITHKVTSGESLSVIAAKYDTTTSVLKRYNGLTSSSIKVGQKIKIPGTASAATVTKKTQPTSYKVVSGDSLSEVAERFNRSSKQLMAYNKLSSSTLFVGQTLKIPSASYKPVIKPSSHTVKSGESLSVIASKYGLSTSDLKSFNQLRSSTLSVGQKLKIPTNKSTEHKVRSGESLSVIAQQYGTTSRAIMSENNLKSSTLSVGQVLTIPVS</sequence>
<dbReference type="PROSITE" id="PS51782">
    <property type="entry name" value="LYSM"/>
    <property type="match status" value="9"/>
</dbReference>
<comment type="caution">
    <text evidence="3">The sequence shown here is derived from an EMBL/GenBank/DDBJ whole genome shotgun (WGS) entry which is preliminary data.</text>
</comment>
<keyword evidence="1" id="KW-0732">Signal</keyword>
<dbReference type="Pfam" id="PF01476">
    <property type="entry name" value="LysM"/>
    <property type="match status" value="9"/>
</dbReference>
<dbReference type="InterPro" id="IPR002508">
    <property type="entry name" value="MurNAc-LAA_cat"/>
</dbReference>
<feature type="signal peptide" evidence="1">
    <location>
        <begin position="1"/>
        <end position="30"/>
    </location>
</feature>
<dbReference type="Gene3D" id="3.10.350.10">
    <property type="entry name" value="LysM domain"/>
    <property type="match status" value="9"/>
</dbReference>
<dbReference type="SUPFAM" id="SSF54106">
    <property type="entry name" value="LysM domain"/>
    <property type="match status" value="9"/>
</dbReference>
<dbReference type="InterPro" id="IPR018392">
    <property type="entry name" value="LysM"/>
</dbReference>
<dbReference type="SMART" id="SM00257">
    <property type="entry name" value="LysM"/>
    <property type="match status" value="9"/>
</dbReference>
<feature type="domain" description="LysM" evidence="2">
    <location>
        <begin position="887"/>
        <end position="930"/>
    </location>
</feature>
<feature type="domain" description="LysM" evidence="2">
    <location>
        <begin position="661"/>
        <end position="704"/>
    </location>
</feature>
<feature type="domain" description="LysM" evidence="2">
    <location>
        <begin position="400"/>
        <end position="443"/>
    </location>
</feature>
<dbReference type="Gene3D" id="3.40.630.40">
    <property type="entry name" value="Zn-dependent exopeptidases"/>
    <property type="match status" value="1"/>
</dbReference>
<dbReference type="SUPFAM" id="SSF53187">
    <property type="entry name" value="Zn-dependent exopeptidases"/>
    <property type="match status" value="1"/>
</dbReference>